<dbReference type="InterPro" id="IPR050829">
    <property type="entry name" value="CorA_MIT"/>
</dbReference>
<feature type="transmembrane region" description="Helical" evidence="6">
    <location>
        <begin position="270"/>
        <end position="290"/>
    </location>
</feature>
<dbReference type="InterPro" id="IPR045861">
    <property type="entry name" value="CorA_cytoplasmic_dom"/>
</dbReference>
<dbReference type="Gene3D" id="1.20.58.340">
    <property type="entry name" value="Magnesium transport protein CorA, transmembrane region"/>
    <property type="match status" value="2"/>
</dbReference>
<comment type="caution">
    <text evidence="7">The sequence shown here is derived from an EMBL/GenBank/DDBJ whole genome shotgun (WGS) entry which is preliminary data.</text>
</comment>
<dbReference type="EMBL" id="JARYGZ010000001">
    <property type="protein sequence ID" value="MDH7639853.1"/>
    <property type="molecule type" value="Genomic_DNA"/>
</dbReference>
<dbReference type="InterPro" id="IPR045863">
    <property type="entry name" value="CorA_TM1_TM2"/>
</dbReference>
<evidence type="ECO:0000313" key="8">
    <source>
        <dbReference type="Proteomes" id="UP001160625"/>
    </source>
</evidence>
<evidence type="ECO:0000256" key="2">
    <source>
        <dbReference type="ARBA" id="ARBA00009765"/>
    </source>
</evidence>
<sequence>MGPLYRETSRVLKLIGKDGGETNIDKAIWADLCEPEESEIAEVERRFGIRLPTREALSEIEVSSRLRSDKGQLIMSAPLIARHGEVGMLSPTGFILDKDRLVTVRFCQMTAFDQVHEAIEKGDHAVGGQEVLVRLLEDIIDRSADRLERVAEELATASHAIFREPQKDGPKKRLGRETRRLRALMVRVGRASEQMVKVRHAFLAIGRIANFVLDRCEPKIPDALRDRLEAVKHDIESLDEFESSLTGRVQLLIDAATAFISIEQNDVVKVLTVVSVAGVPPVLVAGVYGMNFHDMPELSWPWGYPFAWALMILSTIIPVLWFKWRDWL</sequence>
<evidence type="ECO:0000256" key="6">
    <source>
        <dbReference type="SAM" id="Phobius"/>
    </source>
</evidence>
<dbReference type="InterPro" id="IPR002523">
    <property type="entry name" value="MgTranspt_CorA/ZnTranspt_ZntB"/>
</dbReference>
<gene>
    <name evidence="7" type="ORF">QGN17_14050</name>
</gene>
<dbReference type="RefSeq" id="WP_281045092.1">
    <property type="nucleotide sequence ID" value="NZ_JARYGZ010000001.1"/>
</dbReference>
<dbReference type="PANTHER" id="PTHR47685">
    <property type="entry name" value="MAGNESIUM TRANSPORT PROTEIN CORA"/>
    <property type="match status" value="1"/>
</dbReference>
<evidence type="ECO:0000256" key="1">
    <source>
        <dbReference type="ARBA" id="ARBA00004141"/>
    </source>
</evidence>
<evidence type="ECO:0000256" key="4">
    <source>
        <dbReference type="ARBA" id="ARBA00022989"/>
    </source>
</evidence>
<dbReference type="SUPFAM" id="SSF143865">
    <property type="entry name" value="CorA soluble domain-like"/>
    <property type="match status" value="1"/>
</dbReference>
<proteinExistence type="inferred from homology"/>
<evidence type="ECO:0000256" key="5">
    <source>
        <dbReference type="ARBA" id="ARBA00023136"/>
    </source>
</evidence>
<evidence type="ECO:0000313" key="7">
    <source>
        <dbReference type="EMBL" id="MDH7639853.1"/>
    </source>
</evidence>
<comment type="subcellular location">
    <subcellularLocation>
        <location evidence="1">Membrane</location>
        <topology evidence="1">Multi-pass membrane protein</topology>
    </subcellularLocation>
</comment>
<name>A0ABT6N417_9SPHN</name>
<protein>
    <submittedName>
        <fullName evidence="7">CorA family divalent cation transporter</fullName>
    </submittedName>
</protein>
<keyword evidence="4 6" id="KW-1133">Transmembrane helix</keyword>
<keyword evidence="3 6" id="KW-0812">Transmembrane</keyword>
<dbReference type="Pfam" id="PF01544">
    <property type="entry name" value="CorA"/>
    <property type="match status" value="1"/>
</dbReference>
<keyword evidence="5 6" id="KW-0472">Membrane</keyword>
<dbReference type="Proteomes" id="UP001160625">
    <property type="component" value="Unassembled WGS sequence"/>
</dbReference>
<reference evidence="7" key="1">
    <citation type="submission" date="2023-04" db="EMBL/GenBank/DDBJ databases">
        <title>Sphingomonas sp. MAHUQ-71 isolated from rice field.</title>
        <authorList>
            <person name="Huq M.A."/>
        </authorList>
    </citation>
    <scope>NUCLEOTIDE SEQUENCE</scope>
    <source>
        <strain evidence="7">MAHUQ-71</strain>
    </source>
</reference>
<keyword evidence="8" id="KW-1185">Reference proteome</keyword>
<dbReference type="PANTHER" id="PTHR47685:SF1">
    <property type="entry name" value="MAGNESIUM TRANSPORT PROTEIN CORA"/>
    <property type="match status" value="1"/>
</dbReference>
<organism evidence="7 8">
    <name type="scientific">Sphingomonas oryzagri</name>
    <dbReference type="NCBI Taxonomy" id="3042314"/>
    <lineage>
        <taxon>Bacteria</taxon>
        <taxon>Pseudomonadati</taxon>
        <taxon>Pseudomonadota</taxon>
        <taxon>Alphaproteobacteria</taxon>
        <taxon>Sphingomonadales</taxon>
        <taxon>Sphingomonadaceae</taxon>
        <taxon>Sphingomonas</taxon>
    </lineage>
</organism>
<dbReference type="SUPFAM" id="SSF144083">
    <property type="entry name" value="Magnesium transport protein CorA, transmembrane region"/>
    <property type="match status" value="1"/>
</dbReference>
<evidence type="ECO:0000256" key="3">
    <source>
        <dbReference type="ARBA" id="ARBA00022692"/>
    </source>
</evidence>
<accession>A0ABT6N417</accession>
<feature type="transmembrane region" description="Helical" evidence="6">
    <location>
        <begin position="302"/>
        <end position="322"/>
    </location>
</feature>
<comment type="similarity">
    <text evidence="2">Belongs to the CorA metal ion transporter (MIT) (TC 1.A.35) family.</text>
</comment>
<dbReference type="Gene3D" id="3.30.460.20">
    <property type="entry name" value="CorA soluble domain-like"/>
    <property type="match status" value="1"/>
</dbReference>